<keyword evidence="3 10" id="KW-0813">Transport</keyword>
<evidence type="ECO:0000259" key="14">
    <source>
        <dbReference type="Pfam" id="PF03958"/>
    </source>
</evidence>
<keyword evidence="7" id="KW-0653">Protein transport</keyword>
<sequence length="736" mass="76777">MIVQRSALLPTALSLLLASAAAAPMTAGATLVVAQQGAYQLNYEGADLAQVAQDVAFQTGRVFVIDPRVSGRVNIVSPPGSALSSDEVWAVFLATLQVNGFAAVPIGEREYKIIPANQASRDGAAAGSAAVGTTVTRVVPLQFVPAGTAAANLRALAGENSLVTPIVESNSLIIVDTPNNVSRLLSVVDRIDVDKSVVRSIPLDNAAASEVAATLSEIVNRPGGQGSRQSSVSIVAVDASNSVVLRGEPEEISRLVPIIRELDSPSRSQVALDTIYLNHANGAQIVPLIQALLNEPITVAVSGEDDEGRVTTTQSGRQNSGPRASSIAFHAPTNSLVIKAPPETQRLIRGIVSRLDIRRPQVLIEAVIVEIADTTARELGVQYVSGGAGLPLSAASFSSTRPNVVSAAGAALFLNEQDDNDNVTTITTTSANGDVTVTEGQSYDANDPDLAIAGQLVEAAVQELLNFNGFLFGAGGETGDGGVYGVLLSALQSDSQSNVLQVPSIVLLDNEEGTIQVGQEVPVVTGEAVGSDFQGGFRQIERKNIGNILQVKPQITAGNTVQLKLNLEVSSLGAFAPDAQGPITNESILDLTVSAEDGQTLVLGGLVDKDRRQTESKVPVLGDIPLLGNLFKGQAQSDQESTLMIFIRPTILRDAQAADSVTARKYDYVRQQQMRRLREGQRPLLDTVVQDYIGPGADYVPSQPAPDRAAEIGIADPAATDAADTAGADGAAPEAE</sequence>
<dbReference type="Pfam" id="PF03958">
    <property type="entry name" value="Secretin_N"/>
    <property type="match status" value="3"/>
</dbReference>
<dbReference type="eggNOG" id="COG1450">
    <property type="taxonomic scope" value="Bacteria"/>
</dbReference>
<keyword evidence="6 12" id="KW-0732">Signal</keyword>
<evidence type="ECO:0000256" key="12">
    <source>
        <dbReference type="SAM" id="SignalP"/>
    </source>
</evidence>
<reference evidence="17" key="1">
    <citation type="submission" date="2010-08" db="EMBL/GenBank/DDBJ databases">
        <title>Genome sequence of Parvularcula bermudensis HTCC2503.</title>
        <authorList>
            <person name="Kang D.-M."/>
            <person name="Oh H.-M."/>
            <person name="Cho J.-C."/>
        </authorList>
    </citation>
    <scope>NUCLEOTIDE SEQUENCE [LARGE SCALE GENOMIC DNA]</scope>
    <source>
        <strain evidence="17">ATCC BAA-594 / HTCC2503 / KCTC 12087</strain>
    </source>
</reference>
<feature type="signal peptide" evidence="12">
    <location>
        <begin position="1"/>
        <end position="22"/>
    </location>
</feature>
<dbReference type="GO" id="GO:0015627">
    <property type="term" value="C:type II protein secretion system complex"/>
    <property type="evidence" value="ECO:0007669"/>
    <property type="project" value="InterPro"/>
</dbReference>
<dbReference type="EMBL" id="CP002156">
    <property type="protein sequence ID" value="ADM09771.1"/>
    <property type="molecule type" value="Genomic_DNA"/>
</dbReference>
<evidence type="ECO:0000313" key="16">
    <source>
        <dbReference type="EMBL" id="ADM09771.1"/>
    </source>
</evidence>
<proteinExistence type="inferred from homology"/>
<evidence type="ECO:0000256" key="10">
    <source>
        <dbReference type="RuleBase" id="RU004004"/>
    </source>
</evidence>
<dbReference type="HOGENOM" id="CLU_006756_1_1_5"/>
<dbReference type="InterPro" id="IPR038591">
    <property type="entry name" value="NolW-like_sf"/>
</dbReference>
<dbReference type="Pfam" id="PF21305">
    <property type="entry name" value="type_II_gspD_N0"/>
    <property type="match status" value="1"/>
</dbReference>
<keyword evidence="17" id="KW-1185">Reference proteome</keyword>
<dbReference type="InterPro" id="IPR013356">
    <property type="entry name" value="T2SS_GspD"/>
</dbReference>
<feature type="compositionally biased region" description="Polar residues" evidence="11">
    <location>
        <begin position="310"/>
        <end position="323"/>
    </location>
</feature>
<feature type="domain" description="NolW-like" evidence="14">
    <location>
        <begin position="274"/>
        <end position="361"/>
    </location>
</feature>
<feature type="domain" description="GspD-like N0" evidence="15">
    <location>
        <begin position="41"/>
        <end position="113"/>
    </location>
</feature>
<dbReference type="InterPro" id="IPR004845">
    <property type="entry name" value="T2SS_GspD_CS"/>
</dbReference>
<evidence type="ECO:0000256" key="6">
    <source>
        <dbReference type="ARBA" id="ARBA00022729"/>
    </source>
</evidence>
<feature type="region of interest" description="Disordered" evidence="11">
    <location>
        <begin position="304"/>
        <end position="325"/>
    </location>
</feature>
<dbReference type="InterPro" id="IPR050810">
    <property type="entry name" value="Bact_Secretion_Sys_Channel"/>
</dbReference>
<accession>E0TBQ0</accession>
<evidence type="ECO:0000256" key="4">
    <source>
        <dbReference type="ARBA" id="ARBA00022452"/>
    </source>
</evidence>
<evidence type="ECO:0000313" key="17">
    <source>
        <dbReference type="Proteomes" id="UP000001302"/>
    </source>
</evidence>
<keyword evidence="4" id="KW-1134">Transmembrane beta strand</keyword>
<keyword evidence="5" id="KW-0812">Transmembrane</keyword>
<evidence type="ECO:0000256" key="9">
    <source>
        <dbReference type="ARBA" id="ARBA00023237"/>
    </source>
</evidence>
<dbReference type="GO" id="GO:0015628">
    <property type="term" value="P:protein secretion by the type II secretion system"/>
    <property type="evidence" value="ECO:0007669"/>
    <property type="project" value="InterPro"/>
</dbReference>
<evidence type="ECO:0000256" key="11">
    <source>
        <dbReference type="SAM" id="MobiDB-lite"/>
    </source>
</evidence>
<keyword evidence="8" id="KW-0472">Membrane</keyword>
<dbReference type="PANTHER" id="PTHR30332">
    <property type="entry name" value="PROBABLE GENERAL SECRETION PATHWAY PROTEIN D"/>
    <property type="match status" value="1"/>
</dbReference>
<dbReference type="KEGG" id="pbr:PB2503_08579"/>
<dbReference type="STRING" id="314260.PB2503_08579"/>
<evidence type="ECO:0000256" key="7">
    <source>
        <dbReference type="ARBA" id="ARBA00022927"/>
    </source>
</evidence>
<dbReference type="GO" id="GO:0009279">
    <property type="term" value="C:cell outer membrane"/>
    <property type="evidence" value="ECO:0007669"/>
    <property type="project" value="UniProtKB-SubCell"/>
</dbReference>
<evidence type="ECO:0000259" key="15">
    <source>
        <dbReference type="Pfam" id="PF21305"/>
    </source>
</evidence>
<feature type="compositionally biased region" description="Low complexity" evidence="11">
    <location>
        <begin position="715"/>
        <end position="736"/>
    </location>
</feature>
<evidence type="ECO:0000256" key="2">
    <source>
        <dbReference type="ARBA" id="ARBA00006980"/>
    </source>
</evidence>
<evidence type="ECO:0000259" key="13">
    <source>
        <dbReference type="Pfam" id="PF00263"/>
    </source>
</evidence>
<dbReference type="Proteomes" id="UP000001302">
    <property type="component" value="Chromosome"/>
</dbReference>
<comment type="subcellular location">
    <subcellularLocation>
        <location evidence="1 10">Cell outer membrane</location>
    </subcellularLocation>
</comment>
<evidence type="ECO:0000256" key="3">
    <source>
        <dbReference type="ARBA" id="ARBA00022448"/>
    </source>
</evidence>
<dbReference type="InterPro" id="IPR001775">
    <property type="entry name" value="GspD/PilQ"/>
</dbReference>
<feature type="domain" description="Type II/III secretion system secretin-like" evidence="13">
    <location>
        <begin position="490"/>
        <end position="653"/>
    </location>
</feature>
<evidence type="ECO:0000256" key="5">
    <source>
        <dbReference type="ARBA" id="ARBA00022692"/>
    </source>
</evidence>
<dbReference type="AlphaFoldDB" id="E0TBQ0"/>
<dbReference type="eggNOG" id="COG4796">
    <property type="taxonomic scope" value="Bacteria"/>
</dbReference>
<dbReference type="PRINTS" id="PR00811">
    <property type="entry name" value="BCTERIALGSPD"/>
</dbReference>
<dbReference type="PANTHER" id="PTHR30332:SF24">
    <property type="entry name" value="SECRETIN GSPD-RELATED"/>
    <property type="match status" value="1"/>
</dbReference>
<feature type="domain" description="NolW-like" evidence="14">
    <location>
        <begin position="198"/>
        <end position="267"/>
    </location>
</feature>
<feature type="chain" id="PRO_5003140484" evidence="12">
    <location>
        <begin position="23"/>
        <end position="736"/>
    </location>
</feature>
<evidence type="ECO:0000256" key="1">
    <source>
        <dbReference type="ARBA" id="ARBA00004442"/>
    </source>
</evidence>
<protein>
    <submittedName>
        <fullName evidence="16">General secretion pathway protein D</fullName>
    </submittedName>
</protein>
<dbReference type="InterPro" id="IPR005644">
    <property type="entry name" value="NolW-like"/>
</dbReference>
<dbReference type="Pfam" id="PF00263">
    <property type="entry name" value="Secretin"/>
    <property type="match status" value="1"/>
</dbReference>
<dbReference type="PRINTS" id="PR01032">
    <property type="entry name" value="PHAGEIV"/>
</dbReference>
<dbReference type="Gene3D" id="3.30.1370.120">
    <property type="match status" value="3"/>
</dbReference>
<dbReference type="PROSITE" id="PS00875">
    <property type="entry name" value="T2SP_D"/>
    <property type="match status" value="1"/>
</dbReference>
<gene>
    <name evidence="16" type="ordered locus">PB2503_08579</name>
</gene>
<dbReference type="NCBIfam" id="TIGR02517">
    <property type="entry name" value="type_II_gspD"/>
    <property type="match status" value="1"/>
</dbReference>
<feature type="region of interest" description="Disordered" evidence="11">
    <location>
        <begin position="699"/>
        <end position="736"/>
    </location>
</feature>
<reference evidence="16 17" key="2">
    <citation type="journal article" date="2011" name="J. Bacteriol.">
        <title>Complete genome sequence of strain HTCC2503T of Parvularcula bermudensis, the type species of the order "Parvularculales" in the class Alphaproteobacteria.</title>
        <authorList>
            <person name="Oh H.M."/>
            <person name="Kang I."/>
            <person name="Vergin K.L."/>
            <person name="Kang D."/>
            <person name="Rhee K.H."/>
            <person name="Giovannoni S.J."/>
            <person name="Cho J.C."/>
        </authorList>
    </citation>
    <scope>NUCLEOTIDE SEQUENCE [LARGE SCALE GENOMIC DNA]</scope>
    <source>
        <strain evidence="17">ATCC BAA-594 / HTCC2503 / KCTC 12087</strain>
    </source>
</reference>
<organism evidence="16 17">
    <name type="scientific">Parvularcula bermudensis (strain ATCC BAA-594 / HTCC2503 / KCTC 12087)</name>
    <dbReference type="NCBI Taxonomy" id="314260"/>
    <lineage>
        <taxon>Bacteria</taxon>
        <taxon>Pseudomonadati</taxon>
        <taxon>Pseudomonadota</taxon>
        <taxon>Alphaproteobacteria</taxon>
        <taxon>Parvularculales</taxon>
        <taxon>Parvularculaceae</taxon>
        <taxon>Parvularcula</taxon>
    </lineage>
</organism>
<dbReference type="InterPro" id="IPR004846">
    <property type="entry name" value="T2SS/T3SS_dom"/>
</dbReference>
<feature type="domain" description="NolW-like" evidence="14">
    <location>
        <begin position="136"/>
        <end position="195"/>
    </location>
</feature>
<name>E0TBQ0_PARBH</name>
<keyword evidence="9" id="KW-0998">Cell outer membrane</keyword>
<comment type="similarity">
    <text evidence="2">Belongs to the bacterial secretin family. GSP D subfamily.</text>
</comment>
<evidence type="ECO:0000256" key="8">
    <source>
        <dbReference type="ARBA" id="ARBA00023136"/>
    </source>
</evidence>
<dbReference type="InterPro" id="IPR049371">
    <property type="entry name" value="GspD-like_N0"/>
</dbReference>